<feature type="compositionally biased region" description="Pro residues" evidence="1">
    <location>
        <begin position="33"/>
        <end position="49"/>
    </location>
</feature>
<dbReference type="EMBL" id="SDKK01000009">
    <property type="protein sequence ID" value="TYC58340.1"/>
    <property type="molecule type" value="Genomic_DNA"/>
</dbReference>
<accession>A0A6C2CW99</accession>
<proteinExistence type="predicted"/>
<dbReference type="AlphaFoldDB" id="A0A6C2CW99"/>
<reference evidence="2 3" key="1">
    <citation type="submission" date="2019-01" db="EMBL/GenBank/DDBJ databases">
        <title>Zoogloea oleivorans genome sequencing and assembly.</title>
        <authorList>
            <person name="Tancsics A."/>
            <person name="Farkas M."/>
            <person name="Kriszt B."/>
            <person name="Maroti G."/>
            <person name="Horvath B."/>
        </authorList>
    </citation>
    <scope>NUCLEOTIDE SEQUENCE [LARGE SCALE GENOMIC DNA]</scope>
    <source>
        <strain evidence="2 3">Buc</strain>
    </source>
</reference>
<evidence type="ECO:0000256" key="1">
    <source>
        <dbReference type="SAM" id="MobiDB-lite"/>
    </source>
</evidence>
<feature type="region of interest" description="Disordered" evidence="1">
    <location>
        <begin position="115"/>
        <end position="137"/>
    </location>
</feature>
<feature type="region of interest" description="Disordered" evidence="1">
    <location>
        <begin position="26"/>
        <end position="51"/>
    </location>
</feature>
<evidence type="ECO:0000313" key="3">
    <source>
        <dbReference type="Proteomes" id="UP000389128"/>
    </source>
</evidence>
<dbReference type="Proteomes" id="UP000389128">
    <property type="component" value="Unassembled WGS sequence"/>
</dbReference>
<evidence type="ECO:0000313" key="2">
    <source>
        <dbReference type="EMBL" id="TYC58340.1"/>
    </source>
</evidence>
<protein>
    <recommendedName>
        <fullName evidence="4">DUF4124 domain-containing protein</fullName>
    </recommendedName>
</protein>
<comment type="caution">
    <text evidence="2">The sequence shown here is derived from an EMBL/GenBank/DDBJ whole genome shotgun (WGS) entry which is preliminary data.</text>
</comment>
<name>A0A6C2CW99_9RHOO</name>
<sequence>MKEGSVLLAALLLTGAIAYWSEQYRTPTAGNDLPPPAAPEPGVAPPRLPVPASAVRQPVFAGPDQAYRCTGGGSQTFSDLPCAAGERQEIIDLRTPPPGTPTASYAEQYRRLVASRSPVSSEAAPRSATPRSDAESDKDAECRALMYLIDQIDAHLRQPQGPAYIEMQKARRLSASDKRFSLGC</sequence>
<organism evidence="2 3">
    <name type="scientific">Zoogloea oleivorans</name>
    <dbReference type="NCBI Taxonomy" id="1552750"/>
    <lineage>
        <taxon>Bacteria</taxon>
        <taxon>Pseudomonadati</taxon>
        <taxon>Pseudomonadota</taxon>
        <taxon>Betaproteobacteria</taxon>
        <taxon>Rhodocyclales</taxon>
        <taxon>Zoogloeaceae</taxon>
        <taxon>Zoogloea</taxon>
    </lineage>
</organism>
<keyword evidence="3" id="KW-1185">Reference proteome</keyword>
<evidence type="ECO:0008006" key="4">
    <source>
        <dbReference type="Google" id="ProtNLM"/>
    </source>
</evidence>
<gene>
    <name evidence="2" type="ORF">ETQ85_10635</name>
</gene>
<dbReference type="OrthoDB" id="9807790at2"/>